<evidence type="ECO:0000313" key="2">
    <source>
        <dbReference type="EMBL" id="SJZ99832.1"/>
    </source>
</evidence>
<organism evidence="2 3">
    <name type="scientific">Lysobacter spongiicola DSM 21749</name>
    <dbReference type="NCBI Taxonomy" id="1122188"/>
    <lineage>
        <taxon>Bacteria</taxon>
        <taxon>Pseudomonadati</taxon>
        <taxon>Pseudomonadota</taxon>
        <taxon>Gammaproteobacteria</taxon>
        <taxon>Lysobacterales</taxon>
        <taxon>Lysobacteraceae</taxon>
        <taxon>Novilysobacter</taxon>
    </lineage>
</organism>
<dbReference type="Gene3D" id="1.20.140.160">
    <property type="match status" value="1"/>
</dbReference>
<sequence>MTGRSAGPEPNRPRPAPVPPALAAFLRGVERRGAVLAELQCGDASTGDAALAAAMARFRDEAARMPMGDWPSRFWAMLLAQPGLRGHTAVAMELEASDRLAELGSGPRAALLLRLAAGLEEAEAASVLGVALPSYRLALHRALPRHPDGSADPDAWQRLRREIHRRIKTLPPDRLARLGRIRERALEGGTRATPAEAAEVAPRRSRSFIVRLLWALLILCALLFAATFSDRFADWAGLGPDLSGPPSELDASRPASRYSEEAGLVAHRDFELLAEPAAMEEAEQLAFRSWLAAGGLESPPAAQLEEDE</sequence>
<proteinExistence type="predicted"/>
<dbReference type="STRING" id="1122188.SAMN02745674_01539"/>
<keyword evidence="1" id="KW-1133">Transmembrane helix</keyword>
<protein>
    <submittedName>
        <fullName evidence="2">Uncharacterized protein</fullName>
    </submittedName>
</protein>
<evidence type="ECO:0000313" key="3">
    <source>
        <dbReference type="Proteomes" id="UP000190061"/>
    </source>
</evidence>
<evidence type="ECO:0000256" key="1">
    <source>
        <dbReference type="SAM" id="Phobius"/>
    </source>
</evidence>
<accession>A0A1T4Q7U5</accession>
<keyword evidence="1" id="KW-0812">Transmembrane</keyword>
<name>A0A1T4Q7U5_9GAMM</name>
<reference evidence="2 3" key="1">
    <citation type="submission" date="2017-02" db="EMBL/GenBank/DDBJ databases">
        <authorList>
            <person name="Peterson S.W."/>
        </authorList>
    </citation>
    <scope>NUCLEOTIDE SEQUENCE [LARGE SCALE GENOMIC DNA]</scope>
    <source>
        <strain evidence="2 3">DSM 21749</strain>
    </source>
</reference>
<keyword evidence="1" id="KW-0472">Membrane</keyword>
<feature type="transmembrane region" description="Helical" evidence="1">
    <location>
        <begin position="208"/>
        <end position="228"/>
    </location>
</feature>
<dbReference type="RefSeq" id="WP_200809204.1">
    <property type="nucleotide sequence ID" value="NZ_FUXP01000004.1"/>
</dbReference>
<gene>
    <name evidence="2" type="ORF">SAMN02745674_01539</name>
</gene>
<dbReference type="EMBL" id="FUXP01000004">
    <property type="protein sequence ID" value="SJZ99832.1"/>
    <property type="molecule type" value="Genomic_DNA"/>
</dbReference>
<dbReference type="Proteomes" id="UP000190061">
    <property type="component" value="Unassembled WGS sequence"/>
</dbReference>
<dbReference type="AlphaFoldDB" id="A0A1T4Q7U5"/>
<keyword evidence="3" id="KW-1185">Reference proteome</keyword>